<feature type="transmembrane region" description="Helical" evidence="1">
    <location>
        <begin position="317"/>
        <end position="342"/>
    </location>
</feature>
<feature type="transmembrane region" description="Helical" evidence="1">
    <location>
        <begin position="129"/>
        <end position="150"/>
    </location>
</feature>
<feature type="transmembrane region" description="Helical" evidence="1">
    <location>
        <begin position="7"/>
        <end position="29"/>
    </location>
</feature>
<dbReference type="PANTHER" id="PTHR23028">
    <property type="entry name" value="ACETYLTRANSFERASE"/>
    <property type="match status" value="1"/>
</dbReference>
<feature type="transmembrane region" description="Helical" evidence="1">
    <location>
        <begin position="157"/>
        <end position="178"/>
    </location>
</feature>
<organism evidence="3 4">
    <name type="scientific">Amphiplicatus metriothermophilus</name>
    <dbReference type="NCBI Taxonomy" id="1519374"/>
    <lineage>
        <taxon>Bacteria</taxon>
        <taxon>Pseudomonadati</taxon>
        <taxon>Pseudomonadota</taxon>
        <taxon>Alphaproteobacteria</taxon>
        <taxon>Parvularculales</taxon>
        <taxon>Parvularculaceae</taxon>
        <taxon>Amphiplicatus</taxon>
    </lineage>
</organism>
<feature type="transmembrane region" description="Helical" evidence="1">
    <location>
        <begin position="214"/>
        <end position="230"/>
    </location>
</feature>
<accession>A0A239PII0</accession>
<feature type="transmembrane region" description="Helical" evidence="1">
    <location>
        <begin position="184"/>
        <end position="202"/>
    </location>
</feature>
<dbReference type="GO" id="GO:0016787">
    <property type="term" value="F:hydrolase activity"/>
    <property type="evidence" value="ECO:0007669"/>
    <property type="project" value="UniProtKB-KW"/>
</dbReference>
<dbReference type="PANTHER" id="PTHR23028:SF53">
    <property type="entry name" value="ACYL_TRANSF_3 DOMAIN-CONTAINING PROTEIN"/>
    <property type="match status" value="1"/>
</dbReference>
<evidence type="ECO:0000313" key="4">
    <source>
        <dbReference type="Proteomes" id="UP000198346"/>
    </source>
</evidence>
<evidence type="ECO:0000256" key="1">
    <source>
        <dbReference type="SAM" id="Phobius"/>
    </source>
</evidence>
<reference evidence="3 4" key="1">
    <citation type="submission" date="2017-07" db="EMBL/GenBank/DDBJ databases">
        <authorList>
            <person name="Sun Z.S."/>
            <person name="Albrecht U."/>
            <person name="Echele G."/>
            <person name="Lee C.C."/>
        </authorList>
    </citation>
    <scope>NUCLEOTIDE SEQUENCE [LARGE SCALE GENOMIC DNA]</scope>
    <source>
        <strain evidence="3 4">CGMCC 1.12710</strain>
    </source>
</reference>
<dbReference type="Pfam" id="PF01757">
    <property type="entry name" value="Acyl_transf_3"/>
    <property type="match status" value="1"/>
</dbReference>
<dbReference type="GO" id="GO:0000271">
    <property type="term" value="P:polysaccharide biosynthetic process"/>
    <property type="evidence" value="ECO:0007669"/>
    <property type="project" value="TreeGrafter"/>
</dbReference>
<keyword evidence="3" id="KW-0378">Hydrolase</keyword>
<dbReference type="RefSeq" id="WP_089410626.1">
    <property type="nucleotide sequence ID" value="NZ_FZQA01000001.1"/>
</dbReference>
<keyword evidence="1" id="KW-0472">Membrane</keyword>
<evidence type="ECO:0000259" key="2">
    <source>
        <dbReference type="Pfam" id="PF01757"/>
    </source>
</evidence>
<dbReference type="GO" id="GO:0016020">
    <property type="term" value="C:membrane"/>
    <property type="evidence" value="ECO:0007669"/>
    <property type="project" value="TreeGrafter"/>
</dbReference>
<gene>
    <name evidence="3" type="ORF">SAMN06297382_0086</name>
</gene>
<dbReference type="EMBL" id="FZQA01000001">
    <property type="protein sequence ID" value="SNT67596.1"/>
    <property type="molecule type" value="Genomic_DNA"/>
</dbReference>
<feature type="domain" description="Acyltransferase 3" evidence="2">
    <location>
        <begin position="10"/>
        <end position="327"/>
    </location>
</feature>
<proteinExistence type="predicted"/>
<dbReference type="AlphaFoldDB" id="A0A239PII0"/>
<dbReference type="InterPro" id="IPR050879">
    <property type="entry name" value="Acyltransferase_3"/>
</dbReference>
<feature type="transmembrane region" description="Helical" evidence="1">
    <location>
        <begin position="290"/>
        <end position="311"/>
    </location>
</feature>
<keyword evidence="3" id="KW-0808">Transferase</keyword>
<protein>
    <submittedName>
        <fullName evidence="3">Peptidoglycan/LPS O-acetylase OafA/YrhL, contains acyltransferase and SGNH-hydrolase domains</fullName>
    </submittedName>
</protein>
<dbReference type="Proteomes" id="UP000198346">
    <property type="component" value="Unassembled WGS sequence"/>
</dbReference>
<feature type="transmembrane region" description="Helical" evidence="1">
    <location>
        <begin position="250"/>
        <end position="269"/>
    </location>
</feature>
<feature type="transmembrane region" description="Helical" evidence="1">
    <location>
        <begin position="49"/>
        <end position="70"/>
    </location>
</feature>
<dbReference type="OrthoDB" id="9796461at2"/>
<name>A0A239PII0_9PROT</name>
<keyword evidence="4" id="KW-1185">Reference proteome</keyword>
<keyword evidence="1" id="KW-0812">Transmembrane</keyword>
<sequence>MRSSSGVHYVALDHVRAAAAFLVFGWHFIHGYSGNPVPFEGAPALFPLALLDEGHTGVALFMTLSGFLFAKLLDGRGINYREFLFNRAIRLLPLLVFVVSIIGVKKAIIGEDLAYYALRIFYGIIKNTLPNGGWSITVEFHFYVLLPVLLALTRKNIIYGASVILSAIILRAIIYAVYGEVQTAAYWYIFGRLDQFMLGIIAAKYQYYVKGKHAIMLFAFIIFSSFYWAFDAGGGFYKSPVYPSPSPLWIVMPTIEGAFYALAISWYDGSFSPSRKGLSGFISKLGEFSYSIYLLHFFFVFYAAEFIHNNIMDISNFYIATIWALLLFPLMIIPGFLSFHLIERPFLKLRKSYIVHKSRSEACA</sequence>
<evidence type="ECO:0000313" key="3">
    <source>
        <dbReference type="EMBL" id="SNT67596.1"/>
    </source>
</evidence>
<dbReference type="GO" id="GO:0016747">
    <property type="term" value="F:acyltransferase activity, transferring groups other than amino-acyl groups"/>
    <property type="evidence" value="ECO:0007669"/>
    <property type="project" value="InterPro"/>
</dbReference>
<dbReference type="InterPro" id="IPR002656">
    <property type="entry name" value="Acyl_transf_3_dom"/>
</dbReference>
<keyword evidence="3" id="KW-0012">Acyltransferase</keyword>
<keyword evidence="1" id="KW-1133">Transmembrane helix</keyword>
<feature type="transmembrane region" description="Helical" evidence="1">
    <location>
        <begin position="91"/>
        <end position="109"/>
    </location>
</feature>